<accession>A0A7Z0PGL8</accession>
<dbReference type="OrthoDB" id="9769871at2"/>
<dbReference type="Proteomes" id="UP000526184">
    <property type="component" value="Unassembled WGS sequence"/>
</dbReference>
<evidence type="ECO:0000256" key="4">
    <source>
        <dbReference type="ARBA" id="ARBA00022729"/>
    </source>
</evidence>
<evidence type="ECO:0000259" key="8">
    <source>
        <dbReference type="Pfam" id="PF02608"/>
    </source>
</evidence>
<feature type="signal peptide" evidence="7">
    <location>
        <begin position="1"/>
        <end position="24"/>
    </location>
</feature>
<keyword evidence="6" id="KW-0449">Lipoprotein</keyword>
<protein>
    <submittedName>
        <fullName evidence="9">BMP family ABC transporter substrate-binding protein</fullName>
    </submittedName>
</protein>
<evidence type="ECO:0000256" key="6">
    <source>
        <dbReference type="ARBA" id="ARBA00023288"/>
    </source>
</evidence>
<dbReference type="CDD" id="cd06354">
    <property type="entry name" value="PBP1_PrnA-like"/>
    <property type="match status" value="1"/>
</dbReference>
<evidence type="ECO:0000313" key="9">
    <source>
        <dbReference type="EMBL" id="NYV27885.1"/>
    </source>
</evidence>
<sequence length="340" mass="36144">MKKLFGIFTILLTFVFVLSCGAKTEEAPAAEATGKKVAIVYSTGGKGDKSFNDSAFRGMEKAKAELGVEFSEYEPKDPSVEAKNQLTEYAQSGEYELIIGVGFTMKESVEAVAGEYPDQKFALIDDVIEGKDNVVSLMFREQEGAFLTGALAAMMTKTNVLGFVGGVEAPVIHRFATGFIQGARHVNPEITILTAYVNGSNPFNDPVAGKQLTESIIAQNADIVMHAAGATGAGVFKAAEEKGVFAIGVDSNQDGEVPGTILTSMIKNVDVAVFETIKAVVEGSFEAGVKYFGIAEDGVGITELEFTKDVIGQENIDKLNALNAEVKEGKIKVDENGPLK</sequence>
<dbReference type="Pfam" id="PF02608">
    <property type="entry name" value="Bmp"/>
    <property type="match status" value="1"/>
</dbReference>
<evidence type="ECO:0000256" key="1">
    <source>
        <dbReference type="ARBA" id="ARBA00004193"/>
    </source>
</evidence>
<dbReference type="RefSeq" id="WP_067323097.1">
    <property type="nucleotide sequence ID" value="NZ_CBCRWS010000036.1"/>
</dbReference>
<dbReference type="GO" id="GO:0005886">
    <property type="term" value="C:plasma membrane"/>
    <property type="evidence" value="ECO:0007669"/>
    <property type="project" value="UniProtKB-SubCell"/>
</dbReference>
<proteinExistence type="inferred from homology"/>
<dbReference type="AlphaFoldDB" id="A0A7Z0PGL8"/>
<keyword evidence="3" id="KW-1003">Cell membrane</keyword>
<comment type="caution">
    <text evidence="9">The sequence shown here is derived from an EMBL/GenBank/DDBJ whole genome shotgun (WGS) entry which is preliminary data.</text>
</comment>
<keyword evidence="4 7" id="KW-0732">Signal</keyword>
<reference evidence="9 10" key="1">
    <citation type="submission" date="2020-05" db="EMBL/GenBank/DDBJ databases">
        <title>Streptobacillus felis strain LHL191014123.</title>
        <authorList>
            <person name="Fawzy A."/>
            <person name="Rau J."/>
            <person name="Risse K."/>
            <person name="Schauerte N."/>
            <person name="Geiger C."/>
            <person name="Blom J."/>
            <person name="Imirzalioglu C."/>
            <person name="Falgenhauer J."/>
            <person name="Bach A."/>
            <person name="Herden C."/>
            <person name="Eisenberg T."/>
        </authorList>
    </citation>
    <scope>NUCLEOTIDE SEQUENCE [LARGE SCALE GENOMIC DNA]</scope>
    <source>
        <strain evidence="9 10">LHL191014123</strain>
    </source>
</reference>
<evidence type="ECO:0000313" key="10">
    <source>
        <dbReference type="Proteomes" id="UP000526184"/>
    </source>
</evidence>
<keyword evidence="5" id="KW-0472">Membrane</keyword>
<dbReference type="InterPro" id="IPR003760">
    <property type="entry name" value="PnrA-like"/>
</dbReference>
<evidence type="ECO:0000256" key="5">
    <source>
        <dbReference type="ARBA" id="ARBA00023136"/>
    </source>
</evidence>
<evidence type="ECO:0000256" key="2">
    <source>
        <dbReference type="ARBA" id="ARBA00008610"/>
    </source>
</evidence>
<evidence type="ECO:0000256" key="7">
    <source>
        <dbReference type="SAM" id="SignalP"/>
    </source>
</evidence>
<dbReference type="PANTHER" id="PTHR34296">
    <property type="entry name" value="TRANSCRIPTIONAL ACTIVATOR PROTEIN MED"/>
    <property type="match status" value="1"/>
</dbReference>
<name>A0A7Z0PGL8_9FUSO</name>
<dbReference type="SUPFAM" id="SSF53822">
    <property type="entry name" value="Periplasmic binding protein-like I"/>
    <property type="match status" value="1"/>
</dbReference>
<comment type="similarity">
    <text evidence="2">Belongs to the BMP lipoprotein family.</text>
</comment>
<dbReference type="InterPro" id="IPR050957">
    <property type="entry name" value="BMP_lipoprotein"/>
</dbReference>
<dbReference type="PROSITE" id="PS51257">
    <property type="entry name" value="PROKAR_LIPOPROTEIN"/>
    <property type="match status" value="1"/>
</dbReference>
<feature type="domain" description="ABC transporter substrate-binding protein PnrA-like" evidence="8">
    <location>
        <begin position="36"/>
        <end position="335"/>
    </location>
</feature>
<feature type="chain" id="PRO_5031559664" evidence="7">
    <location>
        <begin position="25"/>
        <end position="340"/>
    </location>
</feature>
<dbReference type="InterPro" id="IPR028082">
    <property type="entry name" value="Peripla_BP_I"/>
</dbReference>
<dbReference type="EMBL" id="JABMKT010000014">
    <property type="protein sequence ID" value="NYV27885.1"/>
    <property type="molecule type" value="Genomic_DNA"/>
</dbReference>
<comment type="subcellular location">
    <subcellularLocation>
        <location evidence="1">Cell membrane</location>
        <topology evidence="1">Lipid-anchor</topology>
    </subcellularLocation>
</comment>
<gene>
    <name evidence="9" type="ORF">HP397_03485</name>
</gene>
<organism evidence="9 10">
    <name type="scientific">Streptobacillus felis</name>
    <dbReference type="NCBI Taxonomy" id="1384509"/>
    <lineage>
        <taxon>Bacteria</taxon>
        <taxon>Fusobacteriati</taxon>
        <taxon>Fusobacteriota</taxon>
        <taxon>Fusobacteriia</taxon>
        <taxon>Fusobacteriales</taxon>
        <taxon>Leptotrichiaceae</taxon>
        <taxon>Streptobacillus</taxon>
    </lineage>
</organism>
<dbReference type="Gene3D" id="3.40.50.2300">
    <property type="match status" value="2"/>
</dbReference>
<keyword evidence="10" id="KW-1185">Reference proteome</keyword>
<evidence type="ECO:0000256" key="3">
    <source>
        <dbReference type="ARBA" id="ARBA00022475"/>
    </source>
</evidence>
<dbReference type="PANTHER" id="PTHR34296:SF2">
    <property type="entry name" value="ABC TRANSPORTER GUANOSINE-BINDING PROTEIN NUPN"/>
    <property type="match status" value="1"/>
</dbReference>